<proteinExistence type="predicted"/>
<dbReference type="Gramene" id="OPUNC09G17670.3">
    <property type="protein sequence ID" value="OPUNC09G17670.3"/>
    <property type="gene ID" value="OPUNC09G17670"/>
</dbReference>
<evidence type="ECO:0000313" key="2">
    <source>
        <dbReference type="Proteomes" id="UP000026962"/>
    </source>
</evidence>
<protein>
    <submittedName>
        <fullName evidence="1">Uncharacterized protein</fullName>
    </submittedName>
</protein>
<sequence length="96" mass="11473">MAGLLSETTMTKISTREHSLSIRQRWSKVHDSLSSSRHFTNPFFDEKNPSLNLSYGIWRLRRERKFLADIRMTLDLISNSVREMDDHFTRRFEQLV</sequence>
<dbReference type="HOGENOM" id="CLU_2363395_0_0_1"/>
<evidence type="ECO:0000313" key="1">
    <source>
        <dbReference type="EnsemblPlants" id="OPUNC09G17670.3"/>
    </source>
</evidence>
<keyword evidence="2" id="KW-1185">Reference proteome</keyword>
<name>A0A0E0M4F2_ORYPU</name>
<organism evidence="1">
    <name type="scientific">Oryza punctata</name>
    <name type="common">Red rice</name>
    <dbReference type="NCBI Taxonomy" id="4537"/>
    <lineage>
        <taxon>Eukaryota</taxon>
        <taxon>Viridiplantae</taxon>
        <taxon>Streptophyta</taxon>
        <taxon>Embryophyta</taxon>
        <taxon>Tracheophyta</taxon>
        <taxon>Spermatophyta</taxon>
        <taxon>Magnoliopsida</taxon>
        <taxon>Liliopsida</taxon>
        <taxon>Poales</taxon>
        <taxon>Poaceae</taxon>
        <taxon>BOP clade</taxon>
        <taxon>Oryzoideae</taxon>
        <taxon>Oryzeae</taxon>
        <taxon>Oryzinae</taxon>
        <taxon>Oryza</taxon>
    </lineage>
</organism>
<reference evidence="1" key="1">
    <citation type="submission" date="2015-04" db="UniProtKB">
        <authorList>
            <consortium name="EnsemblPlants"/>
        </authorList>
    </citation>
    <scope>IDENTIFICATION</scope>
</reference>
<accession>A0A0E0M4F2</accession>
<reference evidence="1" key="2">
    <citation type="submission" date="2018-05" db="EMBL/GenBank/DDBJ databases">
        <title>OpunRS2 (Oryza punctata Reference Sequence Version 2).</title>
        <authorList>
            <person name="Zhang J."/>
            <person name="Kudrna D."/>
            <person name="Lee S."/>
            <person name="Talag J."/>
            <person name="Welchert J."/>
            <person name="Wing R.A."/>
        </authorList>
    </citation>
    <scope>NUCLEOTIDE SEQUENCE [LARGE SCALE GENOMIC DNA]</scope>
</reference>
<dbReference type="AlphaFoldDB" id="A0A0E0M4F2"/>
<dbReference type="EnsemblPlants" id="OPUNC09G17670.3">
    <property type="protein sequence ID" value="OPUNC09G17670.3"/>
    <property type="gene ID" value="OPUNC09G17670"/>
</dbReference>
<dbReference type="Proteomes" id="UP000026962">
    <property type="component" value="Chromosome 9"/>
</dbReference>